<sequence>MSKITTTVSAAAIAAASAIITPSLAIAGDVVLEPKTQAFINSLAGAPPIYTLSPADARNVLAGAQKGDVKKLAADEENKVLAIGPTGKTKIRIVKPAGAKGTLPVIIYVHGGGWVLGDADTHDRLVREIANGAHAAVVFVDYERSPEARYPVAIEQVYATAKYVTEHPKEFGVDPSRLAVVGDSVGGNMAAAFTLLAKQRGGPKIDQQVLFYPVTDASFDTGSYNHFANGPWLTKEAMKWFWNAYLPDEAKRKEPTASPLQASIEQLNGLPPALIIVDENDVLRDEGEAYGRKLSQAGVRVTSLRYNGTIHDFVLLNAISETPAVRSAISVANATLRDALKK</sequence>
<protein>
    <submittedName>
        <fullName evidence="5">Acetyl esterase</fullName>
    </submittedName>
</protein>
<organism evidence="5 6">
    <name type="scientific">Neorhizobium alkalisoli</name>
    <dbReference type="NCBI Taxonomy" id="528178"/>
    <lineage>
        <taxon>Bacteria</taxon>
        <taxon>Pseudomonadati</taxon>
        <taxon>Pseudomonadota</taxon>
        <taxon>Alphaproteobacteria</taxon>
        <taxon>Hyphomicrobiales</taxon>
        <taxon>Rhizobiaceae</taxon>
        <taxon>Rhizobium/Agrobacterium group</taxon>
        <taxon>Neorhizobium</taxon>
    </lineage>
</organism>
<proteinExistence type="inferred from homology"/>
<dbReference type="AlphaFoldDB" id="A0A561R6X8"/>
<dbReference type="PANTHER" id="PTHR48081:SF8">
    <property type="entry name" value="ALPHA_BETA HYDROLASE FOLD-3 DOMAIN-CONTAINING PROTEIN-RELATED"/>
    <property type="match status" value="1"/>
</dbReference>
<evidence type="ECO:0000256" key="1">
    <source>
        <dbReference type="ARBA" id="ARBA00010515"/>
    </source>
</evidence>
<gene>
    <name evidence="5" type="ORF">FHW37_101154</name>
</gene>
<dbReference type="InterPro" id="IPR029058">
    <property type="entry name" value="AB_hydrolase_fold"/>
</dbReference>
<dbReference type="SUPFAM" id="SSF53474">
    <property type="entry name" value="alpha/beta-Hydrolases"/>
    <property type="match status" value="1"/>
</dbReference>
<evidence type="ECO:0000313" key="6">
    <source>
        <dbReference type="Proteomes" id="UP000320653"/>
    </source>
</evidence>
<keyword evidence="2" id="KW-0378">Hydrolase</keyword>
<comment type="similarity">
    <text evidence="1">Belongs to the 'GDXG' lipolytic enzyme family.</text>
</comment>
<dbReference type="InterPro" id="IPR002168">
    <property type="entry name" value="Lipase_GDXG_HIS_AS"/>
</dbReference>
<dbReference type="PANTHER" id="PTHR48081">
    <property type="entry name" value="AB HYDROLASE SUPERFAMILY PROTEIN C4A8.06C"/>
    <property type="match status" value="1"/>
</dbReference>
<dbReference type="PROSITE" id="PS01173">
    <property type="entry name" value="LIPASE_GDXG_HIS"/>
    <property type="match status" value="1"/>
</dbReference>
<keyword evidence="6" id="KW-1185">Reference proteome</keyword>
<evidence type="ECO:0000313" key="5">
    <source>
        <dbReference type="EMBL" id="TWF58350.1"/>
    </source>
</evidence>
<evidence type="ECO:0000259" key="4">
    <source>
        <dbReference type="Pfam" id="PF07859"/>
    </source>
</evidence>
<dbReference type="Proteomes" id="UP000320653">
    <property type="component" value="Unassembled WGS sequence"/>
</dbReference>
<dbReference type="OrthoDB" id="9806180at2"/>
<feature type="signal peptide" evidence="3">
    <location>
        <begin position="1"/>
        <end position="27"/>
    </location>
</feature>
<dbReference type="Gene3D" id="3.40.50.1820">
    <property type="entry name" value="alpha/beta hydrolase"/>
    <property type="match status" value="1"/>
</dbReference>
<dbReference type="GO" id="GO:0016787">
    <property type="term" value="F:hydrolase activity"/>
    <property type="evidence" value="ECO:0007669"/>
    <property type="project" value="UniProtKB-KW"/>
</dbReference>
<dbReference type="RefSeq" id="WP_145631311.1">
    <property type="nucleotide sequence ID" value="NZ_VIWP01000001.1"/>
</dbReference>
<reference evidence="5 6" key="1">
    <citation type="submission" date="2019-06" db="EMBL/GenBank/DDBJ databases">
        <title>Sorghum-associated microbial communities from plants grown in Nebraska, USA.</title>
        <authorList>
            <person name="Schachtman D."/>
        </authorList>
    </citation>
    <scope>NUCLEOTIDE SEQUENCE [LARGE SCALE GENOMIC DNA]</scope>
    <source>
        <strain evidence="5 6">1225</strain>
    </source>
</reference>
<dbReference type="EMBL" id="VIWP01000001">
    <property type="protein sequence ID" value="TWF58350.1"/>
    <property type="molecule type" value="Genomic_DNA"/>
</dbReference>
<feature type="domain" description="Alpha/beta hydrolase fold-3" evidence="4">
    <location>
        <begin position="106"/>
        <end position="314"/>
    </location>
</feature>
<keyword evidence="3" id="KW-0732">Signal</keyword>
<dbReference type="Pfam" id="PF07859">
    <property type="entry name" value="Abhydrolase_3"/>
    <property type="match status" value="1"/>
</dbReference>
<dbReference type="InterPro" id="IPR013094">
    <property type="entry name" value="AB_hydrolase_3"/>
</dbReference>
<accession>A0A561R6X8</accession>
<comment type="caution">
    <text evidence="5">The sequence shown here is derived from an EMBL/GenBank/DDBJ whole genome shotgun (WGS) entry which is preliminary data.</text>
</comment>
<dbReference type="InterPro" id="IPR050300">
    <property type="entry name" value="GDXG_lipolytic_enzyme"/>
</dbReference>
<feature type="chain" id="PRO_5022149286" evidence="3">
    <location>
        <begin position="28"/>
        <end position="342"/>
    </location>
</feature>
<name>A0A561R6X8_9HYPH</name>
<evidence type="ECO:0000256" key="2">
    <source>
        <dbReference type="ARBA" id="ARBA00022801"/>
    </source>
</evidence>
<evidence type="ECO:0000256" key="3">
    <source>
        <dbReference type="SAM" id="SignalP"/>
    </source>
</evidence>